<dbReference type="Pfam" id="PF03466">
    <property type="entry name" value="LysR_substrate"/>
    <property type="match status" value="1"/>
</dbReference>
<gene>
    <name evidence="2" type="ORF">H8S11_08405</name>
</gene>
<comment type="caution">
    <text evidence="2">The sequence shown here is derived from an EMBL/GenBank/DDBJ whole genome shotgun (WGS) entry which is preliminary data.</text>
</comment>
<proteinExistence type="predicted"/>
<dbReference type="EMBL" id="JACOPO010000004">
    <property type="protein sequence ID" value="MBC5722830.1"/>
    <property type="molecule type" value="Genomic_DNA"/>
</dbReference>
<dbReference type="InterPro" id="IPR005119">
    <property type="entry name" value="LysR_subst-bd"/>
</dbReference>
<dbReference type="Proteomes" id="UP000628736">
    <property type="component" value="Unassembled WGS sequence"/>
</dbReference>
<keyword evidence="3" id="KW-1185">Reference proteome</keyword>
<dbReference type="AlphaFoldDB" id="A0A8J6IY65"/>
<accession>A0A8J6IY65</accession>
<organism evidence="2 3">
    <name type="scientific">Flintibacter hominis</name>
    <dbReference type="NCBI Taxonomy" id="2763048"/>
    <lineage>
        <taxon>Bacteria</taxon>
        <taxon>Bacillati</taxon>
        <taxon>Bacillota</taxon>
        <taxon>Clostridia</taxon>
        <taxon>Eubacteriales</taxon>
        <taxon>Flintibacter</taxon>
    </lineage>
</organism>
<reference evidence="2" key="1">
    <citation type="submission" date="2020-08" db="EMBL/GenBank/DDBJ databases">
        <title>Genome public.</title>
        <authorList>
            <person name="Liu C."/>
            <person name="Sun Q."/>
        </authorList>
    </citation>
    <scope>NUCLEOTIDE SEQUENCE</scope>
    <source>
        <strain evidence="2">NSJ-23</strain>
    </source>
</reference>
<dbReference type="RefSeq" id="WP_186852821.1">
    <property type="nucleotide sequence ID" value="NZ_JACOPO010000004.1"/>
</dbReference>
<evidence type="ECO:0000313" key="2">
    <source>
        <dbReference type="EMBL" id="MBC5722830.1"/>
    </source>
</evidence>
<evidence type="ECO:0000259" key="1">
    <source>
        <dbReference type="Pfam" id="PF03466"/>
    </source>
</evidence>
<evidence type="ECO:0000313" key="3">
    <source>
        <dbReference type="Proteomes" id="UP000628736"/>
    </source>
</evidence>
<feature type="domain" description="LysR substrate-binding" evidence="1">
    <location>
        <begin position="40"/>
        <end position="105"/>
    </location>
</feature>
<dbReference type="SUPFAM" id="SSF53850">
    <property type="entry name" value="Periplasmic binding protein-like II"/>
    <property type="match status" value="1"/>
</dbReference>
<dbReference type="Gene3D" id="3.40.190.10">
    <property type="entry name" value="Periplasmic binding protein-like II"/>
    <property type="match status" value="1"/>
</dbReference>
<name>A0A8J6IY65_9FIRM</name>
<protein>
    <recommendedName>
        <fullName evidence="1">LysR substrate-binding domain-containing protein</fullName>
    </recommendedName>
</protein>
<sequence length="161" mass="17602">MEGVVLFGGFLALVLFGYFLAGKLDCFLDSVQPSTQAKGDSCSLKIAISNPCALAPVARALKELQGQYPDIEIKMYMGKEWEIMRDLESGVTDIAVVSAEAEDSGQTHSACFICCPQPLSVDGMTLMPADTENQRQKLLWKDIQSPIPIQKLVQRLCGRSD</sequence>